<dbReference type="HOGENOM" id="CLU_1079654_0_0_7"/>
<comment type="caution">
    <text evidence="1">The sequence shown here is derived from an EMBL/GenBank/DDBJ whole genome shotgun (WGS) entry which is preliminary data.</text>
</comment>
<dbReference type="InterPro" id="IPR018523">
    <property type="entry name" value="Isocitrate_lyase_ph_CS"/>
</dbReference>
<proteinExistence type="predicted"/>
<evidence type="ECO:0000313" key="2">
    <source>
        <dbReference type="Proteomes" id="UP000019140"/>
    </source>
</evidence>
<evidence type="ECO:0000313" key="1">
    <source>
        <dbReference type="EMBL" id="ETW95754.1"/>
    </source>
</evidence>
<dbReference type="InterPro" id="IPR015813">
    <property type="entry name" value="Pyrv/PenolPyrv_kinase-like_dom"/>
</dbReference>
<gene>
    <name evidence="1" type="ORF">ETSY2_47625</name>
</gene>
<dbReference type="Proteomes" id="UP000019140">
    <property type="component" value="Unassembled WGS sequence"/>
</dbReference>
<dbReference type="CDD" id="cd00377">
    <property type="entry name" value="ICL_PEPM"/>
    <property type="match status" value="1"/>
</dbReference>
<accession>W4LCU2</accession>
<keyword evidence="2" id="KW-1185">Reference proteome</keyword>
<dbReference type="PATRIC" id="fig|1429439.4.peg.7890"/>
<dbReference type="InterPro" id="IPR039556">
    <property type="entry name" value="ICL/PEPM"/>
</dbReference>
<dbReference type="PANTHER" id="PTHR42905">
    <property type="entry name" value="PHOSPHOENOLPYRUVATE CARBOXYLASE"/>
    <property type="match status" value="1"/>
</dbReference>
<dbReference type="InterPro" id="IPR040442">
    <property type="entry name" value="Pyrv_kinase-like_dom_sf"/>
</dbReference>
<dbReference type="Pfam" id="PF13714">
    <property type="entry name" value="PEP_mutase"/>
    <property type="match status" value="1"/>
</dbReference>
<dbReference type="Gene3D" id="3.20.20.60">
    <property type="entry name" value="Phosphoenolpyruvate-binding domains"/>
    <property type="match status" value="1"/>
</dbReference>
<feature type="non-terminal residue" evidence="1">
    <location>
        <position position="1"/>
    </location>
</feature>
<organism evidence="1 2">
    <name type="scientific">Candidatus Entotheonella gemina</name>
    <dbReference type="NCBI Taxonomy" id="1429439"/>
    <lineage>
        <taxon>Bacteria</taxon>
        <taxon>Pseudomonadati</taxon>
        <taxon>Nitrospinota/Tectimicrobiota group</taxon>
        <taxon>Candidatus Tectimicrobiota</taxon>
        <taxon>Candidatus Entotheonellia</taxon>
        <taxon>Candidatus Entotheonellales</taxon>
        <taxon>Candidatus Entotheonellaceae</taxon>
        <taxon>Candidatus Entotheonella</taxon>
    </lineage>
</organism>
<dbReference type="EMBL" id="AZHX01002273">
    <property type="protein sequence ID" value="ETW95754.1"/>
    <property type="molecule type" value="Genomic_DNA"/>
</dbReference>
<dbReference type="PANTHER" id="PTHR42905:SF5">
    <property type="entry name" value="CARBOXYVINYL-CARBOXYPHOSPHONATE PHOSPHORYLMUTASE, CHLOROPLASTIC"/>
    <property type="match status" value="1"/>
</dbReference>
<sequence length="257" mass="27871">TLLGYSDVGLMGFELNLAAVTRLAACCTLPLLADADTGYGNAVNVFHTTRSFEQAGVAGLMIEDQTWPKRCGHMQGKEVIPAEEMVEKLHAACDARRHSEFVVKARTDAFATHGLSEVIRRLTLYAEAGADLLFADALVSEPDIEVVARTVPKPLCVNMGFGIRTRATTPLISPARLKTLGVAVVIYPRLLTACAIRGMQHGITALREAMQSPTVVERPELAVSFEELNALVGFAELEAREHRYTPRLAAKSPMQAV</sequence>
<evidence type="ECO:0008006" key="3">
    <source>
        <dbReference type="Google" id="ProtNLM"/>
    </source>
</evidence>
<name>W4LCU2_9BACT</name>
<dbReference type="PROSITE" id="PS00161">
    <property type="entry name" value="ISOCITRATE_LYASE"/>
    <property type="match status" value="1"/>
</dbReference>
<dbReference type="SUPFAM" id="SSF51621">
    <property type="entry name" value="Phosphoenolpyruvate/pyruvate domain"/>
    <property type="match status" value="1"/>
</dbReference>
<dbReference type="AlphaFoldDB" id="W4LCU2"/>
<reference evidence="1 2" key="1">
    <citation type="journal article" date="2014" name="Nature">
        <title>An environmental bacterial taxon with a large and distinct metabolic repertoire.</title>
        <authorList>
            <person name="Wilson M.C."/>
            <person name="Mori T."/>
            <person name="Ruckert C."/>
            <person name="Uria A.R."/>
            <person name="Helf M.J."/>
            <person name="Takada K."/>
            <person name="Gernert C."/>
            <person name="Steffens U.A."/>
            <person name="Heycke N."/>
            <person name="Schmitt S."/>
            <person name="Rinke C."/>
            <person name="Helfrich E.J."/>
            <person name="Brachmann A.O."/>
            <person name="Gurgui C."/>
            <person name="Wakimoto T."/>
            <person name="Kracht M."/>
            <person name="Crusemann M."/>
            <person name="Hentschel U."/>
            <person name="Abe I."/>
            <person name="Matsunaga S."/>
            <person name="Kalinowski J."/>
            <person name="Takeyama H."/>
            <person name="Piel J."/>
        </authorList>
    </citation>
    <scope>NUCLEOTIDE SEQUENCE [LARGE SCALE GENOMIC DNA]</scope>
    <source>
        <strain evidence="2">TSY2</strain>
    </source>
</reference>
<dbReference type="GO" id="GO:0016833">
    <property type="term" value="F:oxo-acid-lyase activity"/>
    <property type="evidence" value="ECO:0007669"/>
    <property type="project" value="UniProtKB-ARBA"/>
</dbReference>
<protein>
    <recommendedName>
        <fullName evidence="3">Carboxyvinyl-carboxyphosphonate phosphorylmutase</fullName>
    </recommendedName>
</protein>